<dbReference type="InterPro" id="IPR004788">
    <property type="entry name" value="Ribose5P_isomerase_type_A"/>
</dbReference>
<organism evidence="4">
    <name type="scientific">Caldiarchaeum subterraneum</name>
    <dbReference type="NCBI Taxonomy" id="311458"/>
    <lineage>
        <taxon>Archaea</taxon>
        <taxon>Nitrososphaerota</taxon>
        <taxon>Candidatus Caldarchaeales</taxon>
        <taxon>Candidatus Caldarchaeaceae</taxon>
        <taxon>Candidatus Caldarchaeum</taxon>
    </lineage>
</organism>
<sequence>MSRARMMTELRLEAAKAAAAYVEDGMVVGLGSGSTVSLMILEIAKSGKSVEVIPASSQTYLELSKAGLAITSLDRHPRPDLYIDSFDQVDRSRSMIKGGGAALMREKVLAAASRTRIFAGTHDKLSSKLDKPVPLEVLPFAVGYVVKVLTEDGAVPVLRTSPAKNGPVLTDNCNYILDVAFGVVEDPAGLNSGLRRIPGVLETGLFVGLADKVIIVHEEGVVEEL</sequence>
<proteinExistence type="inferred from homology"/>
<comment type="pathway">
    <text evidence="3">Carbohydrate degradation; pentose phosphate pathway; D-ribose 5-phosphate from D-ribulose 5-phosphate (non-oxidative stage): step 1/1.</text>
</comment>
<feature type="binding site" evidence="3">
    <location>
        <begin position="32"/>
        <end position="35"/>
    </location>
    <ligand>
        <name>substrate</name>
    </ligand>
</feature>
<evidence type="ECO:0000256" key="3">
    <source>
        <dbReference type="HAMAP-Rule" id="MF_00170"/>
    </source>
</evidence>
<dbReference type="InterPro" id="IPR020672">
    <property type="entry name" value="Ribose5P_isomerase_typA_subgr"/>
</dbReference>
<dbReference type="GO" id="GO:0006014">
    <property type="term" value="P:D-ribose metabolic process"/>
    <property type="evidence" value="ECO:0007669"/>
    <property type="project" value="TreeGrafter"/>
</dbReference>
<dbReference type="PANTHER" id="PTHR11934">
    <property type="entry name" value="RIBOSE-5-PHOSPHATE ISOMERASE"/>
    <property type="match status" value="1"/>
</dbReference>
<dbReference type="SUPFAM" id="SSF100950">
    <property type="entry name" value="NagB/RpiA/CoA transferase-like"/>
    <property type="match status" value="1"/>
</dbReference>
<feature type="binding site" evidence="3">
    <location>
        <begin position="84"/>
        <end position="87"/>
    </location>
    <ligand>
        <name>substrate</name>
    </ligand>
</feature>
<protein>
    <recommendedName>
        <fullName evidence="3">Ribose-5-phosphate isomerase A</fullName>
        <ecNumber evidence="3">5.3.1.6</ecNumber>
    </recommendedName>
    <alternativeName>
        <fullName evidence="3">Phosphoriboisomerase A</fullName>
        <shortName evidence="3">PRI</shortName>
    </alternativeName>
</protein>
<dbReference type="SUPFAM" id="SSF75445">
    <property type="entry name" value="D-ribose-5-phosphate isomerase (RpiA), lid domain"/>
    <property type="match status" value="1"/>
</dbReference>
<accession>A0A7J3VTL8</accession>
<comment type="similarity">
    <text evidence="1 3">Belongs to the ribose 5-phosphate isomerase family.</text>
</comment>
<dbReference type="NCBIfam" id="TIGR00021">
    <property type="entry name" value="rpiA"/>
    <property type="match status" value="1"/>
</dbReference>
<comment type="subunit">
    <text evidence="3">Homodimer.</text>
</comment>
<dbReference type="Pfam" id="PF06026">
    <property type="entry name" value="Rib_5-P_isom_A"/>
    <property type="match status" value="1"/>
</dbReference>
<feature type="binding site" evidence="3">
    <location>
        <begin position="97"/>
        <end position="100"/>
    </location>
    <ligand>
        <name>substrate</name>
    </ligand>
</feature>
<dbReference type="HAMAP" id="MF_00170">
    <property type="entry name" value="Rib_5P_isom_A"/>
    <property type="match status" value="1"/>
</dbReference>
<evidence type="ECO:0000256" key="1">
    <source>
        <dbReference type="ARBA" id="ARBA00008088"/>
    </source>
</evidence>
<reference evidence="4" key="1">
    <citation type="journal article" date="2020" name="mSystems">
        <title>Genome- and Community-Level Interaction Insights into Carbon Utilization and Element Cycling Functions of Hydrothermarchaeota in Hydrothermal Sediment.</title>
        <authorList>
            <person name="Zhou Z."/>
            <person name="Liu Y."/>
            <person name="Xu W."/>
            <person name="Pan J."/>
            <person name="Luo Z.H."/>
            <person name="Li M."/>
        </authorList>
    </citation>
    <scope>NUCLEOTIDE SEQUENCE [LARGE SCALE GENOMIC DNA]</scope>
    <source>
        <strain evidence="4">SpSt-1074</strain>
    </source>
</reference>
<dbReference type="CDD" id="cd01398">
    <property type="entry name" value="RPI_A"/>
    <property type="match status" value="1"/>
</dbReference>
<dbReference type="Gene3D" id="3.40.50.1360">
    <property type="match status" value="1"/>
</dbReference>
<dbReference type="GO" id="GO:0004751">
    <property type="term" value="F:ribose-5-phosphate isomerase activity"/>
    <property type="evidence" value="ECO:0007669"/>
    <property type="project" value="UniProtKB-UniRule"/>
</dbReference>
<feature type="binding site" evidence="3">
    <location>
        <position position="124"/>
    </location>
    <ligand>
        <name>substrate</name>
    </ligand>
</feature>
<keyword evidence="2 3" id="KW-0413">Isomerase</keyword>
<comment type="function">
    <text evidence="3">Catalyzes the reversible conversion of ribose-5-phosphate to ribulose 5-phosphate.</text>
</comment>
<comment type="catalytic activity">
    <reaction evidence="3">
        <text>aldehydo-D-ribose 5-phosphate = D-ribulose 5-phosphate</text>
        <dbReference type="Rhea" id="RHEA:14657"/>
        <dbReference type="ChEBI" id="CHEBI:58121"/>
        <dbReference type="ChEBI" id="CHEBI:58273"/>
        <dbReference type="EC" id="5.3.1.6"/>
    </reaction>
</comment>
<dbReference type="NCBIfam" id="NF001924">
    <property type="entry name" value="PRK00702.1"/>
    <property type="match status" value="1"/>
</dbReference>
<dbReference type="Gene3D" id="3.30.70.260">
    <property type="match status" value="1"/>
</dbReference>
<dbReference type="UniPathway" id="UPA00115">
    <property type="reaction ID" value="UER00412"/>
</dbReference>
<dbReference type="GO" id="GO:0005829">
    <property type="term" value="C:cytosol"/>
    <property type="evidence" value="ECO:0007669"/>
    <property type="project" value="TreeGrafter"/>
</dbReference>
<evidence type="ECO:0000313" key="4">
    <source>
        <dbReference type="EMBL" id="HHM44292.1"/>
    </source>
</evidence>
<dbReference type="AlphaFoldDB" id="A0A7J3VTL8"/>
<dbReference type="FunFam" id="3.30.70.260:FF:000018">
    <property type="entry name" value="Ribose-5-phosphate isomerase A"/>
    <property type="match status" value="1"/>
</dbReference>
<name>A0A7J3VTL8_CALS0</name>
<evidence type="ECO:0000256" key="2">
    <source>
        <dbReference type="ARBA" id="ARBA00023235"/>
    </source>
</evidence>
<gene>
    <name evidence="3 4" type="primary">rpiA</name>
    <name evidence="4" type="ORF">ENM31_03220</name>
</gene>
<feature type="active site" description="Proton acceptor" evidence="3">
    <location>
        <position position="106"/>
    </location>
</feature>
<dbReference type="InterPro" id="IPR037171">
    <property type="entry name" value="NagB/RpiA_transferase-like"/>
</dbReference>
<dbReference type="EMBL" id="DRXH01000112">
    <property type="protein sequence ID" value="HHM44292.1"/>
    <property type="molecule type" value="Genomic_DNA"/>
</dbReference>
<dbReference type="GO" id="GO:0009052">
    <property type="term" value="P:pentose-phosphate shunt, non-oxidative branch"/>
    <property type="evidence" value="ECO:0007669"/>
    <property type="project" value="UniProtKB-UniRule"/>
</dbReference>
<dbReference type="EC" id="5.3.1.6" evidence="3"/>
<comment type="caution">
    <text evidence="4">The sequence shown here is derived from an EMBL/GenBank/DDBJ whole genome shotgun (WGS) entry which is preliminary data.</text>
</comment>
<dbReference type="PANTHER" id="PTHR11934:SF0">
    <property type="entry name" value="RIBOSE-5-PHOSPHATE ISOMERASE"/>
    <property type="match status" value="1"/>
</dbReference>